<keyword evidence="2" id="KW-0472">Membrane</keyword>
<organism evidence="5 6">
    <name type="scientific">Holothuria leucospilota</name>
    <name type="common">Black long sea cucumber</name>
    <name type="synonym">Mertensiothuria leucospilota</name>
    <dbReference type="NCBI Taxonomy" id="206669"/>
    <lineage>
        <taxon>Eukaryota</taxon>
        <taxon>Metazoa</taxon>
        <taxon>Echinodermata</taxon>
        <taxon>Eleutherozoa</taxon>
        <taxon>Echinozoa</taxon>
        <taxon>Holothuroidea</taxon>
        <taxon>Aspidochirotacea</taxon>
        <taxon>Aspidochirotida</taxon>
        <taxon>Holothuriidae</taxon>
        <taxon>Holothuria</taxon>
    </lineage>
</organism>
<evidence type="ECO:0000256" key="1">
    <source>
        <dbReference type="ARBA" id="ARBA00022593"/>
    </source>
</evidence>
<dbReference type="InterPro" id="IPR008733">
    <property type="entry name" value="PEX11"/>
</dbReference>
<comment type="subcellular location">
    <subcellularLocation>
        <location evidence="4">Peroxisome membrane</location>
    </subcellularLocation>
</comment>
<keyword evidence="1" id="KW-0962">Peroxisome biogenesis</keyword>
<evidence type="ECO:0000256" key="3">
    <source>
        <dbReference type="ARBA" id="ARBA00023140"/>
    </source>
</evidence>
<dbReference type="PANTHER" id="PTHR12652">
    <property type="entry name" value="PEROXISOMAL BIOGENESIS FACTOR 11"/>
    <property type="match status" value="1"/>
</dbReference>
<reference evidence="5" key="1">
    <citation type="submission" date="2021-10" db="EMBL/GenBank/DDBJ databases">
        <title>Tropical sea cucumber genome reveals ecological adaptation and Cuvierian tubules defense mechanism.</title>
        <authorList>
            <person name="Chen T."/>
        </authorList>
    </citation>
    <scope>NUCLEOTIDE SEQUENCE</scope>
    <source>
        <strain evidence="5">Nanhai2018</strain>
        <tissue evidence="5">Muscle</tissue>
    </source>
</reference>
<protein>
    <recommendedName>
        <fullName evidence="7">Peroxisomal biogenesis factor 11</fullName>
    </recommendedName>
</protein>
<dbReference type="OrthoDB" id="411017at2759"/>
<accession>A0A9Q1C093</accession>
<evidence type="ECO:0008006" key="7">
    <source>
        <dbReference type="Google" id="ProtNLM"/>
    </source>
</evidence>
<dbReference type="AlphaFoldDB" id="A0A9Q1C093"/>
<dbReference type="Pfam" id="PF05648">
    <property type="entry name" value="PEX11"/>
    <property type="match status" value="1"/>
</dbReference>
<evidence type="ECO:0000313" key="6">
    <source>
        <dbReference type="Proteomes" id="UP001152320"/>
    </source>
</evidence>
<evidence type="ECO:0000313" key="5">
    <source>
        <dbReference type="EMBL" id="KAJ8035799.1"/>
    </source>
</evidence>
<dbReference type="EMBL" id="JAIZAY010000009">
    <property type="protein sequence ID" value="KAJ8035799.1"/>
    <property type="molecule type" value="Genomic_DNA"/>
</dbReference>
<dbReference type="Proteomes" id="UP001152320">
    <property type="component" value="Chromosome 9"/>
</dbReference>
<gene>
    <name evidence="5" type="ORF">HOLleu_19582</name>
</gene>
<comment type="caution">
    <text evidence="5">The sequence shown here is derived from an EMBL/GenBank/DDBJ whole genome shotgun (WGS) entry which is preliminary data.</text>
</comment>
<keyword evidence="3" id="KW-0576">Peroxisome</keyword>
<dbReference type="PANTHER" id="PTHR12652:SF50">
    <property type="entry name" value="PEROXIN 11"/>
    <property type="match status" value="1"/>
</dbReference>
<dbReference type="GO" id="GO:0005778">
    <property type="term" value="C:peroxisomal membrane"/>
    <property type="evidence" value="ECO:0007669"/>
    <property type="project" value="UniProtKB-SubCell"/>
</dbReference>
<dbReference type="GO" id="GO:0016559">
    <property type="term" value="P:peroxisome fission"/>
    <property type="evidence" value="ECO:0007669"/>
    <property type="project" value="InterPro"/>
</dbReference>
<keyword evidence="6" id="KW-1185">Reference proteome</keyword>
<sequence>MARTLDFLQKVLDALNKKDETEMLLEVLGYLMKSAWLFTDHIIWFGKIKVITIDTKQWGKNSAWCWLAANSTLAVRDMYKLQQLLHHYQELKRAGDPIPGTHLQEEIRKTKLQLVIDLCDITIPLSSLGYTSKGLGAAGGVVSSVVGGYLVWQKNVGQK</sequence>
<evidence type="ECO:0000256" key="4">
    <source>
        <dbReference type="ARBA" id="ARBA00046271"/>
    </source>
</evidence>
<name>A0A9Q1C093_HOLLE</name>
<evidence type="ECO:0000256" key="2">
    <source>
        <dbReference type="ARBA" id="ARBA00023136"/>
    </source>
</evidence>
<proteinExistence type="predicted"/>